<dbReference type="PROSITE" id="PS01055">
    <property type="entry name" value="DNA_LIGASE_N1"/>
    <property type="match status" value="1"/>
</dbReference>
<keyword evidence="13" id="KW-0464">Manganese</keyword>
<keyword evidence="3 13" id="KW-0436">Ligase</keyword>
<dbReference type="InterPro" id="IPR012340">
    <property type="entry name" value="NA-bd_OB-fold"/>
</dbReference>
<dbReference type="Gene3D" id="3.30.470.30">
    <property type="entry name" value="DNA ligase/mRNA capping enzyme"/>
    <property type="match status" value="1"/>
</dbReference>
<evidence type="ECO:0000256" key="15">
    <source>
        <dbReference type="SAM" id="MobiDB-lite"/>
    </source>
</evidence>
<keyword evidence="18" id="KW-1185">Reference proteome</keyword>
<feature type="binding site" evidence="13">
    <location>
        <position position="142"/>
    </location>
    <ligand>
        <name>NAD(+)</name>
        <dbReference type="ChEBI" id="CHEBI:57540"/>
    </ligand>
</feature>
<dbReference type="SMART" id="SM00532">
    <property type="entry name" value="LIGANc"/>
    <property type="match status" value="1"/>
</dbReference>
<comment type="function">
    <text evidence="13">DNA ligase that catalyzes the formation of phosphodiester linkages between 5'-phosphoryl and 3'-hydroxyl groups in double-stranded DNA using NAD as a coenzyme and as the energy source for the reaction. It is essential for DNA replication and repair of damaged DNA.</text>
</comment>
<protein>
    <recommendedName>
        <fullName evidence="2 13">DNA ligase</fullName>
        <ecNumber evidence="1 13">6.5.1.2</ecNumber>
    </recommendedName>
    <alternativeName>
        <fullName evidence="13">Polydeoxyribonucleotide synthase [NAD(+)]</fullName>
    </alternativeName>
</protein>
<evidence type="ECO:0000313" key="18">
    <source>
        <dbReference type="Proteomes" id="UP000219612"/>
    </source>
</evidence>
<dbReference type="NCBIfam" id="NF005932">
    <property type="entry name" value="PRK07956.1"/>
    <property type="match status" value="1"/>
</dbReference>
<dbReference type="SUPFAM" id="SSF50249">
    <property type="entry name" value="Nucleic acid-binding proteins"/>
    <property type="match status" value="1"/>
</dbReference>
<dbReference type="GO" id="GO:0006260">
    <property type="term" value="P:DNA replication"/>
    <property type="evidence" value="ECO:0007669"/>
    <property type="project" value="UniProtKB-KW"/>
</dbReference>
<dbReference type="InterPro" id="IPR010994">
    <property type="entry name" value="RuvA_2-like"/>
</dbReference>
<reference evidence="17 18" key="1">
    <citation type="submission" date="2017-09" db="EMBL/GenBank/DDBJ databases">
        <authorList>
            <person name="Ehlers B."/>
            <person name="Leendertz F.H."/>
        </authorList>
    </citation>
    <scope>NUCLEOTIDE SEQUENCE [LARGE SCALE GENOMIC DNA]</scope>
    <source>
        <strain evidence="17 18">CGMCC 4.6857</strain>
    </source>
</reference>
<evidence type="ECO:0000256" key="12">
    <source>
        <dbReference type="ARBA" id="ARBA00060881"/>
    </source>
</evidence>
<dbReference type="InterPro" id="IPR001679">
    <property type="entry name" value="DNA_ligase"/>
</dbReference>
<dbReference type="Proteomes" id="UP000219612">
    <property type="component" value="Unassembled WGS sequence"/>
</dbReference>
<evidence type="ECO:0000256" key="4">
    <source>
        <dbReference type="ARBA" id="ARBA00022705"/>
    </source>
</evidence>
<dbReference type="HAMAP" id="MF_01588">
    <property type="entry name" value="DNA_ligase_A"/>
    <property type="match status" value="1"/>
</dbReference>
<evidence type="ECO:0000313" key="17">
    <source>
        <dbReference type="EMBL" id="SNY12189.1"/>
    </source>
</evidence>
<feature type="binding site" evidence="13">
    <location>
        <position position="439"/>
    </location>
    <ligand>
        <name>Zn(2+)</name>
        <dbReference type="ChEBI" id="CHEBI:29105"/>
    </ligand>
</feature>
<keyword evidence="5 13" id="KW-0479">Metal-binding</keyword>
<dbReference type="Gene3D" id="1.10.150.20">
    <property type="entry name" value="5' to 3' exonuclease, C-terminal subdomain"/>
    <property type="match status" value="2"/>
</dbReference>
<comment type="similarity">
    <text evidence="12 13">Belongs to the NAD-dependent DNA ligase family. LigA subfamily.</text>
</comment>
<dbReference type="GO" id="GO:0005829">
    <property type="term" value="C:cytosol"/>
    <property type="evidence" value="ECO:0007669"/>
    <property type="project" value="TreeGrafter"/>
</dbReference>
<evidence type="ECO:0000256" key="5">
    <source>
        <dbReference type="ARBA" id="ARBA00022723"/>
    </source>
</evidence>
<organism evidence="17 18">
    <name type="scientific">Paractinoplanes atraurantiacus</name>
    <dbReference type="NCBI Taxonomy" id="1036182"/>
    <lineage>
        <taxon>Bacteria</taxon>
        <taxon>Bacillati</taxon>
        <taxon>Actinomycetota</taxon>
        <taxon>Actinomycetes</taxon>
        <taxon>Micromonosporales</taxon>
        <taxon>Micromonosporaceae</taxon>
        <taxon>Paractinoplanes</taxon>
    </lineage>
</organism>
<evidence type="ECO:0000256" key="13">
    <source>
        <dbReference type="HAMAP-Rule" id="MF_01588"/>
    </source>
</evidence>
<evidence type="ECO:0000259" key="16">
    <source>
        <dbReference type="PROSITE" id="PS50172"/>
    </source>
</evidence>
<dbReference type="GO" id="GO:0046872">
    <property type="term" value="F:metal ion binding"/>
    <property type="evidence" value="ECO:0007669"/>
    <property type="project" value="UniProtKB-KW"/>
</dbReference>
<dbReference type="FunFam" id="2.40.50.140:FF:000012">
    <property type="entry name" value="DNA ligase"/>
    <property type="match status" value="1"/>
</dbReference>
<keyword evidence="6 13" id="KW-0227">DNA damage</keyword>
<feature type="binding site" evidence="13">
    <location>
        <position position="436"/>
    </location>
    <ligand>
        <name>Zn(2+)</name>
        <dbReference type="ChEBI" id="CHEBI:29105"/>
    </ligand>
</feature>
<evidence type="ECO:0000256" key="2">
    <source>
        <dbReference type="ARBA" id="ARBA00013308"/>
    </source>
</evidence>
<feature type="active site" description="N6-AMP-lysine intermediate" evidence="13">
    <location>
        <position position="144"/>
    </location>
</feature>
<dbReference type="Gene3D" id="1.10.287.610">
    <property type="entry name" value="Helix hairpin bin"/>
    <property type="match status" value="1"/>
</dbReference>
<dbReference type="InterPro" id="IPR041663">
    <property type="entry name" value="DisA/LigA_HHH"/>
</dbReference>
<feature type="binding site" evidence="13">
    <location>
        <position position="461"/>
    </location>
    <ligand>
        <name>Zn(2+)</name>
        <dbReference type="ChEBI" id="CHEBI:29105"/>
    </ligand>
</feature>
<feature type="compositionally biased region" description="Basic and acidic residues" evidence="15">
    <location>
        <begin position="1"/>
        <end position="11"/>
    </location>
</feature>
<evidence type="ECO:0000256" key="1">
    <source>
        <dbReference type="ARBA" id="ARBA00012722"/>
    </source>
</evidence>
<dbReference type="InterPro" id="IPR004149">
    <property type="entry name" value="Znf_DNAligase_C4"/>
</dbReference>
<proteinExistence type="inferred from homology"/>
<dbReference type="PANTHER" id="PTHR23389:SF9">
    <property type="entry name" value="DNA LIGASE"/>
    <property type="match status" value="1"/>
</dbReference>
<dbReference type="Pfam" id="PF03119">
    <property type="entry name" value="DNA_ligase_ZBD"/>
    <property type="match status" value="1"/>
</dbReference>
<feature type="binding site" evidence="13">
    <location>
        <begin position="63"/>
        <end position="67"/>
    </location>
    <ligand>
        <name>NAD(+)</name>
        <dbReference type="ChEBI" id="CHEBI:57540"/>
    </ligand>
</feature>
<feature type="binding site" evidence="13">
    <location>
        <position position="202"/>
    </location>
    <ligand>
        <name>NAD(+)</name>
        <dbReference type="ChEBI" id="CHEBI:57540"/>
    </ligand>
</feature>
<dbReference type="FunFam" id="3.40.50.10190:FF:000054">
    <property type="entry name" value="DNA ligase"/>
    <property type="match status" value="1"/>
</dbReference>
<name>A0A285FLN3_9ACTN</name>
<dbReference type="PANTHER" id="PTHR23389">
    <property type="entry name" value="CHROMOSOME TRANSMISSION FIDELITY FACTOR 18"/>
    <property type="match status" value="1"/>
</dbReference>
<evidence type="ECO:0000256" key="10">
    <source>
        <dbReference type="ARBA" id="ARBA00023204"/>
    </source>
</evidence>
<evidence type="ECO:0000256" key="8">
    <source>
        <dbReference type="ARBA" id="ARBA00022842"/>
    </source>
</evidence>
<dbReference type="OrthoDB" id="9759736at2"/>
<feature type="region of interest" description="Disordered" evidence="15">
    <location>
        <begin position="1"/>
        <end position="40"/>
    </location>
</feature>
<evidence type="ECO:0000256" key="11">
    <source>
        <dbReference type="ARBA" id="ARBA00034005"/>
    </source>
</evidence>
<dbReference type="InterPro" id="IPR033136">
    <property type="entry name" value="DNA_ligase_CS"/>
</dbReference>
<keyword evidence="8 13" id="KW-0460">Magnesium</keyword>
<dbReference type="Gene3D" id="3.40.50.10190">
    <property type="entry name" value="BRCT domain"/>
    <property type="match status" value="1"/>
</dbReference>
<evidence type="ECO:0000256" key="3">
    <source>
        <dbReference type="ARBA" id="ARBA00022598"/>
    </source>
</evidence>
<sequence>MPDQAKSKQDSDEAVVAGPTAEQEAAAGKDPTPEASARHAELSDELRGHQYRYYVLDSPTVSDAEFDKLLRELEAIETEFPALRTPDSPTQNVGGTFSTLFTPVEHAERMLSLDNVFDDDELSGWVDRTVRDAGGPVEFICELKVDGLAINLTYEKGRLVRGATRGDGRTGEDVTSNVRTIREIPERLAGDNPPDLLEVRGEIYFPVSAFADLNASLVEQGKAPFANPRNAAAGSLRQKDPRVTASRGLRMVVHGIGAREGFTPASQSHAYEALKSWGLPTSSRWKLVDGLDGIREFIAYYGEHRHDVEHEIDGVVIKCDSVAIQGRLGSTSRAPRWAIAYKYPPEEVTTKLLDIAVNVGRTGRVTPFAVLEPVKVAGSTVAQATLHNAREVERKGVLIGDTIVLRKAGDVIPEVLGPVIDLRPDDAHPFVMPTHCPACGTKLAPAKESDIDIRCPNTRSCPAQLRERVFHLAGRGAFDIEVLGYKAAQALLDSGVITDEGELFALTEDQLRQSPFFVNQDGSLGTNAVKLLENLEGAKDRPLWRVLVALSIRHVGPTAAQALARQFGSMEAIEAIVAAPPGSAEEAAAVEAAGAETTTPAKAKAEPDVLSSVEGVGPTIAESLREWFTVDWHREIVRKWREAGVRMADERVDEGPRPLEGMTLVVTGTLATYSRDQATEAVTSRGGKVSGSVSKKTAFVVVGDNPGSKYDKAISLKVPVLDEEGFAVLLADGPDAAREVAEIGGDET</sequence>
<keyword evidence="7 13" id="KW-0862">Zinc</keyword>
<comment type="cofactor">
    <cofactor evidence="13">
        <name>Mg(2+)</name>
        <dbReference type="ChEBI" id="CHEBI:18420"/>
    </cofactor>
    <cofactor evidence="13">
        <name>Mn(2+)</name>
        <dbReference type="ChEBI" id="CHEBI:29035"/>
    </cofactor>
</comment>
<feature type="binding site" evidence="13">
    <location>
        <position position="318"/>
    </location>
    <ligand>
        <name>NAD(+)</name>
        <dbReference type="ChEBI" id="CHEBI:57540"/>
    </ligand>
</feature>
<dbReference type="InterPro" id="IPR018239">
    <property type="entry name" value="DNA_ligase_AS"/>
</dbReference>
<keyword evidence="4 13" id="KW-0235">DNA replication</keyword>
<dbReference type="Pfam" id="PF01653">
    <property type="entry name" value="DNA_ligase_aden"/>
    <property type="match status" value="1"/>
</dbReference>
<keyword evidence="10 13" id="KW-0234">DNA repair</keyword>
<dbReference type="Pfam" id="PF00533">
    <property type="entry name" value="BRCT"/>
    <property type="match status" value="1"/>
</dbReference>
<dbReference type="SUPFAM" id="SSF52113">
    <property type="entry name" value="BRCT domain"/>
    <property type="match status" value="1"/>
</dbReference>
<feature type="binding site" evidence="13">
    <location>
        <position position="165"/>
    </location>
    <ligand>
        <name>NAD(+)</name>
        <dbReference type="ChEBI" id="CHEBI:57540"/>
    </ligand>
</feature>
<dbReference type="GO" id="GO:0006281">
    <property type="term" value="P:DNA repair"/>
    <property type="evidence" value="ECO:0007669"/>
    <property type="project" value="UniProtKB-KW"/>
</dbReference>
<dbReference type="FunFam" id="1.10.287.610:FF:000002">
    <property type="entry name" value="DNA ligase"/>
    <property type="match status" value="1"/>
</dbReference>
<dbReference type="EC" id="6.5.1.2" evidence="1 13"/>
<feature type="binding site" evidence="13">
    <location>
        <begin position="112"/>
        <end position="113"/>
    </location>
    <ligand>
        <name>NAD(+)</name>
        <dbReference type="ChEBI" id="CHEBI:57540"/>
    </ligand>
</feature>
<comment type="catalytic activity">
    <reaction evidence="11 13 14">
        <text>NAD(+) + (deoxyribonucleotide)n-3'-hydroxyl + 5'-phospho-(deoxyribonucleotide)m = (deoxyribonucleotide)n+m + AMP + beta-nicotinamide D-nucleotide.</text>
        <dbReference type="EC" id="6.5.1.2"/>
    </reaction>
</comment>
<dbReference type="InterPro" id="IPR013839">
    <property type="entry name" value="DNAligase_adenylation"/>
</dbReference>
<dbReference type="FunFam" id="3.30.470.30:FF:000001">
    <property type="entry name" value="DNA ligase"/>
    <property type="match status" value="1"/>
</dbReference>
<dbReference type="NCBIfam" id="TIGR00575">
    <property type="entry name" value="dnlj"/>
    <property type="match status" value="1"/>
</dbReference>
<gene>
    <name evidence="13" type="primary">ligA</name>
    <name evidence="17" type="ORF">SAMN05421748_1011013</name>
</gene>
<dbReference type="CDD" id="cd17748">
    <property type="entry name" value="BRCT_DNA_ligase_like"/>
    <property type="match status" value="1"/>
</dbReference>
<dbReference type="SUPFAM" id="SSF56091">
    <property type="entry name" value="DNA ligase/mRNA capping enzyme, catalytic domain"/>
    <property type="match status" value="1"/>
</dbReference>
<dbReference type="GO" id="GO:0003911">
    <property type="term" value="F:DNA ligase (NAD+) activity"/>
    <property type="evidence" value="ECO:0007669"/>
    <property type="project" value="UniProtKB-UniRule"/>
</dbReference>
<feature type="binding site" evidence="13">
    <location>
        <position position="455"/>
    </location>
    <ligand>
        <name>Zn(2+)</name>
        <dbReference type="ChEBI" id="CHEBI:29105"/>
    </ligand>
</feature>
<dbReference type="PROSITE" id="PS50172">
    <property type="entry name" value="BRCT"/>
    <property type="match status" value="1"/>
</dbReference>
<evidence type="ECO:0000256" key="14">
    <source>
        <dbReference type="RuleBase" id="RU000618"/>
    </source>
</evidence>
<dbReference type="RefSeq" id="WP_097318228.1">
    <property type="nucleotide sequence ID" value="NZ_OBDY01000001.1"/>
</dbReference>
<evidence type="ECO:0000256" key="6">
    <source>
        <dbReference type="ARBA" id="ARBA00022763"/>
    </source>
</evidence>
<dbReference type="PROSITE" id="PS01056">
    <property type="entry name" value="DNA_LIGASE_N2"/>
    <property type="match status" value="1"/>
</dbReference>
<dbReference type="CDD" id="cd00114">
    <property type="entry name" value="LIGANc"/>
    <property type="match status" value="1"/>
</dbReference>
<accession>A0A285FLN3</accession>
<feature type="binding site" evidence="13">
    <location>
        <position position="342"/>
    </location>
    <ligand>
        <name>NAD(+)</name>
        <dbReference type="ChEBI" id="CHEBI:57540"/>
    </ligand>
</feature>
<dbReference type="InterPro" id="IPR036420">
    <property type="entry name" value="BRCT_dom_sf"/>
</dbReference>
<dbReference type="Gene3D" id="2.40.50.140">
    <property type="entry name" value="Nucleic acid-binding proteins"/>
    <property type="match status" value="1"/>
</dbReference>
<dbReference type="SMART" id="SM00292">
    <property type="entry name" value="BRCT"/>
    <property type="match status" value="1"/>
</dbReference>
<feature type="domain" description="BRCT" evidence="16">
    <location>
        <begin position="654"/>
        <end position="724"/>
    </location>
</feature>
<dbReference type="Pfam" id="PF03120">
    <property type="entry name" value="OB_DNA_ligase"/>
    <property type="match status" value="1"/>
</dbReference>
<dbReference type="AlphaFoldDB" id="A0A285FLN3"/>
<dbReference type="PIRSF" id="PIRSF001604">
    <property type="entry name" value="LigA"/>
    <property type="match status" value="1"/>
</dbReference>
<dbReference type="Pfam" id="PF12826">
    <property type="entry name" value="HHH_2"/>
    <property type="match status" value="2"/>
</dbReference>
<dbReference type="InterPro" id="IPR004150">
    <property type="entry name" value="NAD_DNA_ligase_OB"/>
</dbReference>
<dbReference type="Gene3D" id="6.20.10.30">
    <property type="match status" value="1"/>
</dbReference>
<dbReference type="SUPFAM" id="SSF47781">
    <property type="entry name" value="RuvA domain 2-like"/>
    <property type="match status" value="1"/>
</dbReference>
<evidence type="ECO:0000256" key="9">
    <source>
        <dbReference type="ARBA" id="ARBA00023027"/>
    </source>
</evidence>
<dbReference type="InterPro" id="IPR013840">
    <property type="entry name" value="DNAligase_N"/>
</dbReference>
<dbReference type="EMBL" id="OBDY01000001">
    <property type="protein sequence ID" value="SNY12189.1"/>
    <property type="molecule type" value="Genomic_DNA"/>
</dbReference>
<dbReference type="InterPro" id="IPR001357">
    <property type="entry name" value="BRCT_dom"/>
</dbReference>
<keyword evidence="9 13" id="KW-0520">NAD</keyword>
<evidence type="ECO:0000256" key="7">
    <source>
        <dbReference type="ARBA" id="ARBA00022833"/>
    </source>
</evidence>